<protein>
    <submittedName>
        <fullName evidence="1">Uncharacterized protein</fullName>
    </submittedName>
</protein>
<gene>
    <name evidence="1" type="ORF">DCAF_LOCUS3953</name>
</gene>
<evidence type="ECO:0000313" key="2">
    <source>
        <dbReference type="Proteomes" id="UP001314170"/>
    </source>
</evidence>
<keyword evidence="2" id="KW-1185">Reference proteome</keyword>
<proteinExistence type="predicted"/>
<reference evidence="1 2" key="1">
    <citation type="submission" date="2024-01" db="EMBL/GenBank/DDBJ databases">
        <authorList>
            <person name="Waweru B."/>
        </authorList>
    </citation>
    <scope>NUCLEOTIDE SEQUENCE [LARGE SCALE GENOMIC DNA]</scope>
</reference>
<evidence type="ECO:0000313" key="1">
    <source>
        <dbReference type="EMBL" id="CAK7326254.1"/>
    </source>
</evidence>
<accession>A0AAV1QYV4</accession>
<dbReference type="Proteomes" id="UP001314170">
    <property type="component" value="Unassembled WGS sequence"/>
</dbReference>
<dbReference type="EMBL" id="CAWUPB010000851">
    <property type="protein sequence ID" value="CAK7326254.1"/>
    <property type="molecule type" value="Genomic_DNA"/>
</dbReference>
<name>A0AAV1QYV4_9ROSI</name>
<organism evidence="1 2">
    <name type="scientific">Dovyalis caffra</name>
    <dbReference type="NCBI Taxonomy" id="77055"/>
    <lineage>
        <taxon>Eukaryota</taxon>
        <taxon>Viridiplantae</taxon>
        <taxon>Streptophyta</taxon>
        <taxon>Embryophyta</taxon>
        <taxon>Tracheophyta</taxon>
        <taxon>Spermatophyta</taxon>
        <taxon>Magnoliopsida</taxon>
        <taxon>eudicotyledons</taxon>
        <taxon>Gunneridae</taxon>
        <taxon>Pentapetalae</taxon>
        <taxon>rosids</taxon>
        <taxon>fabids</taxon>
        <taxon>Malpighiales</taxon>
        <taxon>Salicaceae</taxon>
        <taxon>Flacourtieae</taxon>
        <taxon>Dovyalis</taxon>
    </lineage>
</organism>
<comment type="caution">
    <text evidence="1">The sequence shown here is derived from an EMBL/GenBank/DDBJ whole genome shotgun (WGS) entry which is preliminary data.</text>
</comment>
<dbReference type="AlphaFoldDB" id="A0AAV1QYV4"/>
<sequence>MCHLLGEVVQHLIWGIISEKLYATLEGILKILKLLEAKATHSSLREKRVQHERSHLSGWAMELAVTKKFAPPPFDRLRFVRNDHRCFTFKIDCPLVFYHHSTRVFVGEQKLHTRAQFNRMNRGDSEVDGDEIDRGSFLGRPICDLCGEQKHMTKDERSAFESENETSREVKLKRRPELIADVPVLRKQYCLQPADVQFFLV</sequence>